<dbReference type="RefSeq" id="WP_128510783.1">
    <property type="nucleotide sequence ID" value="NZ_QUAC01000248.1"/>
</dbReference>
<keyword evidence="3" id="KW-1185">Reference proteome</keyword>
<dbReference type="InterPro" id="IPR036249">
    <property type="entry name" value="Thioredoxin-like_sf"/>
</dbReference>
<dbReference type="AlphaFoldDB" id="A0A371PVB0"/>
<reference evidence="2 3" key="1">
    <citation type="submission" date="2018-08" db="EMBL/GenBank/DDBJ databases">
        <title>Streptomyces NEAU-D10 sp. nov., a novel Actinomycete isolated from soil.</title>
        <authorList>
            <person name="Jin L."/>
        </authorList>
    </citation>
    <scope>NUCLEOTIDE SEQUENCE [LARGE SCALE GENOMIC DNA]</scope>
    <source>
        <strain evidence="2 3">NEAU-D10</strain>
    </source>
</reference>
<dbReference type="EMBL" id="QUAC01000248">
    <property type="protein sequence ID" value="REK86408.1"/>
    <property type="molecule type" value="Genomic_DNA"/>
</dbReference>
<dbReference type="InterPro" id="IPR013766">
    <property type="entry name" value="Thioredoxin_domain"/>
</dbReference>
<protein>
    <recommendedName>
        <fullName evidence="1">Thioredoxin domain-containing protein</fullName>
    </recommendedName>
</protein>
<proteinExistence type="predicted"/>
<evidence type="ECO:0000313" key="2">
    <source>
        <dbReference type="EMBL" id="REK86408.1"/>
    </source>
</evidence>
<accession>A0A371PVB0</accession>
<dbReference type="PROSITE" id="PS51352">
    <property type="entry name" value="THIOREDOXIN_2"/>
    <property type="match status" value="1"/>
</dbReference>
<dbReference type="SUPFAM" id="SSF52833">
    <property type="entry name" value="Thioredoxin-like"/>
    <property type="match status" value="1"/>
</dbReference>
<dbReference type="Gene3D" id="3.40.30.10">
    <property type="entry name" value="Glutaredoxin"/>
    <property type="match status" value="1"/>
</dbReference>
<organism evidence="2 3">
    <name type="scientific">Streptomyces inhibens</name>
    <dbReference type="NCBI Taxonomy" id="2293571"/>
    <lineage>
        <taxon>Bacteria</taxon>
        <taxon>Bacillati</taxon>
        <taxon>Actinomycetota</taxon>
        <taxon>Actinomycetes</taxon>
        <taxon>Kitasatosporales</taxon>
        <taxon>Streptomycetaceae</taxon>
        <taxon>Streptomyces</taxon>
    </lineage>
</organism>
<sequence>MSFLMAAVVFVGALCMLDLVLTLGVIKRLREHSELLSGVSGPGSRFDTLDMAVGEEVGEFATSTVDGEPLTHEMLAADTLVAFFSPGCQPCKEKMPKFVDYARTLPGGREQVVVAVVGDPAEAAAFVAELSPVARVVVEEAPDEPLSAAFRARSFPTLLRVAPDGHGRIQVTANRVDLDRPVTAAR</sequence>
<evidence type="ECO:0000259" key="1">
    <source>
        <dbReference type="PROSITE" id="PS51352"/>
    </source>
</evidence>
<feature type="domain" description="Thioredoxin" evidence="1">
    <location>
        <begin position="51"/>
        <end position="186"/>
    </location>
</feature>
<dbReference type="OrthoDB" id="128449at2"/>
<comment type="caution">
    <text evidence="2">The sequence shown here is derived from an EMBL/GenBank/DDBJ whole genome shotgun (WGS) entry which is preliminary data.</text>
</comment>
<name>A0A371PVB0_STRIH</name>
<gene>
    <name evidence="2" type="ORF">DY245_32670</name>
</gene>
<dbReference type="Proteomes" id="UP000262477">
    <property type="component" value="Unassembled WGS sequence"/>
</dbReference>
<evidence type="ECO:0000313" key="3">
    <source>
        <dbReference type="Proteomes" id="UP000262477"/>
    </source>
</evidence>